<gene>
    <name evidence="7" type="ORF">GCM10011516_11080</name>
</gene>
<keyword evidence="8" id="KW-1185">Reference proteome</keyword>
<dbReference type="PROSITE" id="PS51257">
    <property type="entry name" value="PROKAR_LIPOPROTEIN"/>
    <property type="match status" value="1"/>
</dbReference>
<comment type="subcellular location">
    <subcellularLocation>
        <location evidence="1">Cell envelope</location>
    </subcellularLocation>
</comment>
<dbReference type="InterPro" id="IPR013766">
    <property type="entry name" value="Thioredoxin_domain"/>
</dbReference>
<keyword evidence="3" id="KW-1015">Disulfide bond</keyword>
<evidence type="ECO:0000313" key="8">
    <source>
        <dbReference type="Proteomes" id="UP000614460"/>
    </source>
</evidence>
<feature type="domain" description="Thioredoxin" evidence="6">
    <location>
        <begin position="327"/>
        <end position="482"/>
    </location>
</feature>
<reference evidence="7" key="1">
    <citation type="journal article" date="2014" name="Int. J. Syst. Evol. Microbiol.">
        <title>Complete genome sequence of Corynebacterium casei LMG S-19264T (=DSM 44701T), isolated from a smear-ripened cheese.</title>
        <authorList>
            <consortium name="US DOE Joint Genome Institute (JGI-PGF)"/>
            <person name="Walter F."/>
            <person name="Albersmeier A."/>
            <person name="Kalinowski J."/>
            <person name="Ruckert C."/>
        </authorList>
    </citation>
    <scope>NUCLEOTIDE SEQUENCE</scope>
    <source>
        <strain evidence="7">CGMCC 1.15966</strain>
    </source>
</reference>
<dbReference type="GO" id="GO:0030313">
    <property type="term" value="C:cell envelope"/>
    <property type="evidence" value="ECO:0007669"/>
    <property type="project" value="UniProtKB-SubCell"/>
</dbReference>
<dbReference type="PANTHER" id="PTHR42852:SF6">
    <property type="entry name" value="THIOL:DISULFIDE INTERCHANGE PROTEIN DSBE"/>
    <property type="match status" value="1"/>
</dbReference>
<dbReference type="Pfam" id="PF13905">
    <property type="entry name" value="Thioredoxin_8"/>
    <property type="match status" value="1"/>
</dbReference>
<reference evidence="7" key="2">
    <citation type="submission" date="2020-09" db="EMBL/GenBank/DDBJ databases">
        <authorList>
            <person name="Sun Q."/>
            <person name="Zhou Y."/>
        </authorList>
    </citation>
    <scope>NUCLEOTIDE SEQUENCE</scope>
    <source>
        <strain evidence="7">CGMCC 1.15966</strain>
    </source>
</reference>
<dbReference type="EMBL" id="BMKM01000002">
    <property type="protein sequence ID" value="GGE15066.1"/>
    <property type="molecule type" value="Genomic_DNA"/>
</dbReference>
<keyword evidence="4" id="KW-0676">Redox-active center</keyword>
<evidence type="ECO:0000256" key="3">
    <source>
        <dbReference type="ARBA" id="ARBA00023157"/>
    </source>
</evidence>
<dbReference type="GO" id="GO:0017004">
    <property type="term" value="P:cytochrome complex assembly"/>
    <property type="evidence" value="ECO:0007669"/>
    <property type="project" value="UniProtKB-KW"/>
</dbReference>
<dbReference type="SUPFAM" id="SSF52833">
    <property type="entry name" value="Thioredoxin-like"/>
    <property type="match status" value="1"/>
</dbReference>
<dbReference type="Gene3D" id="3.40.30.10">
    <property type="entry name" value="Glutaredoxin"/>
    <property type="match status" value="1"/>
</dbReference>
<organism evidence="7 8">
    <name type="scientific">Sphingobacterium cellulitidis</name>
    <dbReference type="NCBI Taxonomy" id="1768011"/>
    <lineage>
        <taxon>Bacteria</taxon>
        <taxon>Pseudomonadati</taxon>
        <taxon>Bacteroidota</taxon>
        <taxon>Sphingobacteriia</taxon>
        <taxon>Sphingobacteriales</taxon>
        <taxon>Sphingobacteriaceae</taxon>
        <taxon>Sphingobacterium</taxon>
    </lineage>
</organism>
<comment type="caution">
    <text evidence="7">The sequence shown here is derived from an EMBL/GenBank/DDBJ whole genome shotgun (WGS) entry which is preliminary data.</text>
</comment>
<evidence type="ECO:0000256" key="4">
    <source>
        <dbReference type="ARBA" id="ARBA00023284"/>
    </source>
</evidence>
<proteinExistence type="predicted"/>
<dbReference type="InterPro" id="IPR036249">
    <property type="entry name" value="Thioredoxin-like_sf"/>
</dbReference>
<evidence type="ECO:0000259" key="6">
    <source>
        <dbReference type="PROSITE" id="PS51352"/>
    </source>
</evidence>
<evidence type="ECO:0000256" key="1">
    <source>
        <dbReference type="ARBA" id="ARBA00004196"/>
    </source>
</evidence>
<evidence type="ECO:0000256" key="5">
    <source>
        <dbReference type="SAM" id="SignalP"/>
    </source>
</evidence>
<dbReference type="AlphaFoldDB" id="A0A8H9FXV6"/>
<protein>
    <recommendedName>
        <fullName evidence="6">Thioredoxin domain-containing protein</fullName>
    </recommendedName>
</protein>
<sequence length="483" mass="55185">MLKTHKFTLLLSVLSLFSCLSSVNNESKISTQVSANINTEKSNKVIFILENKGAKINDLNLNFLQHDSLFFGTPFKLLDSLSIDLSGPEGFIILSDKSQAPIWVSEGDSIYFSRSEADGSVVIRSNNKQRNDFITFMQEVIRKHGAIFPFVFDLPPQHRRVNSQVNINLVETEINKLKLDRLKILQEYHEKFTMSDSALKVSNDFINIAAVNDSILLYQNNRKILRDLNLFTSKLSVVSSSASSLGFEGSFPYYFVNSNLVNLAANIQDILDNRTKFDSAISFISKNIQPHAKDFLLSRYVYLAIINDIIAKDHYRNFVKLEMPYSNFLTKKVTMLNHKQDLLANGSYLNSKSNNPILLKDIIDKHKGKVILIDFWASWCQPCIAEFPNSNKLLERYSEKEFSILYFSIDQDMDKWQQAVEKYKLNMDNSYLVGGDSKLLKELQIKSIPRYVLLDTNGNIWNANAPRPGSKEILKSISLLLRD</sequence>
<keyword evidence="5" id="KW-0732">Signal</keyword>
<dbReference type="Proteomes" id="UP000614460">
    <property type="component" value="Unassembled WGS sequence"/>
</dbReference>
<dbReference type="InterPro" id="IPR050553">
    <property type="entry name" value="Thioredoxin_ResA/DsbE_sf"/>
</dbReference>
<feature type="chain" id="PRO_5034809803" description="Thioredoxin domain-containing protein" evidence="5">
    <location>
        <begin position="25"/>
        <end position="483"/>
    </location>
</feature>
<dbReference type="InterPro" id="IPR012336">
    <property type="entry name" value="Thioredoxin-like_fold"/>
</dbReference>
<dbReference type="PROSITE" id="PS51352">
    <property type="entry name" value="THIOREDOXIN_2"/>
    <property type="match status" value="1"/>
</dbReference>
<dbReference type="CDD" id="cd02966">
    <property type="entry name" value="TlpA_like_family"/>
    <property type="match status" value="1"/>
</dbReference>
<evidence type="ECO:0000313" key="7">
    <source>
        <dbReference type="EMBL" id="GGE15066.1"/>
    </source>
</evidence>
<dbReference type="PANTHER" id="PTHR42852">
    <property type="entry name" value="THIOL:DISULFIDE INTERCHANGE PROTEIN DSBE"/>
    <property type="match status" value="1"/>
</dbReference>
<accession>A0A8H9FXV6</accession>
<dbReference type="RefSeq" id="WP_182498842.1">
    <property type="nucleotide sequence ID" value="NZ_BMKM01000002.1"/>
</dbReference>
<feature type="signal peptide" evidence="5">
    <location>
        <begin position="1"/>
        <end position="24"/>
    </location>
</feature>
<name>A0A8H9FXV6_9SPHI</name>
<keyword evidence="2" id="KW-0201">Cytochrome c-type biogenesis</keyword>
<evidence type="ECO:0000256" key="2">
    <source>
        <dbReference type="ARBA" id="ARBA00022748"/>
    </source>
</evidence>